<name>A5AQP5_VITVI</name>
<sequence>MTIDIRARLRSEHSEGSMSSSNIEGTNEQARGRETELVAHDRVRKHKSPNAFTNMEARLAKVELAMAPRMEVSKPRMFNDKRDANLWHMERYIEVITLMAEAIKVEKELRQRGVQDPATTIVVKESLVECKMINCSKPKPLSKGNHAKGEEDKGSQGYTPKKGSSNDPSDNDGKGNNNRKKFTPKINFFLCDDQHSARDYLKRKGLKTMVKEKEKEKEGYAHMGSLQLLNTLKAKSMPKMPQHKGLMHVEALEYGKAT</sequence>
<feature type="region of interest" description="Disordered" evidence="1">
    <location>
        <begin position="138"/>
        <end position="181"/>
    </location>
</feature>
<accession>A5AQP5</accession>
<feature type="region of interest" description="Disordered" evidence="1">
    <location>
        <begin position="1"/>
        <end position="31"/>
    </location>
</feature>
<feature type="compositionally biased region" description="Polar residues" evidence="1">
    <location>
        <begin position="156"/>
        <end position="168"/>
    </location>
</feature>
<organism evidence="2">
    <name type="scientific">Vitis vinifera</name>
    <name type="common">Grape</name>
    <dbReference type="NCBI Taxonomy" id="29760"/>
    <lineage>
        <taxon>Eukaryota</taxon>
        <taxon>Viridiplantae</taxon>
        <taxon>Streptophyta</taxon>
        <taxon>Embryophyta</taxon>
        <taxon>Tracheophyta</taxon>
        <taxon>Spermatophyta</taxon>
        <taxon>Magnoliopsida</taxon>
        <taxon>eudicotyledons</taxon>
        <taxon>Gunneridae</taxon>
        <taxon>Pentapetalae</taxon>
        <taxon>rosids</taxon>
        <taxon>Vitales</taxon>
        <taxon>Vitaceae</taxon>
        <taxon>Viteae</taxon>
        <taxon>Vitis</taxon>
    </lineage>
</organism>
<reference evidence="2" key="1">
    <citation type="journal article" date="2007" name="PLoS ONE">
        <title>The first genome sequence of an elite grapevine cultivar (Pinot noir Vitis vinifera L.): coping with a highly heterozygous genome.</title>
        <authorList>
            <person name="Velasco R."/>
            <person name="Zharkikh A."/>
            <person name="Troggio M."/>
            <person name="Cartwright D.A."/>
            <person name="Cestaro A."/>
            <person name="Pruss D."/>
            <person name="Pindo M."/>
            <person name="FitzGerald L.M."/>
            <person name="Vezzulli S."/>
            <person name="Reid J."/>
            <person name="Malacarne G."/>
            <person name="Iliev D."/>
            <person name="Coppola G."/>
            <person name="Wardell B."/>
            <person name="Micheletti D."/>
            <person name="Macalma T."/>
            <person name="Facci M."/>
            <person name="Mitchell J.T."/>
            <person name="Perazzolli M."/>
            <person name="Eldredge G."/>
            <person name="Gatto P."/>
            <person name="Oyzerski R."/>
            <person name="Moretto M."/>
            <person name="Gutin N."/>
            <person name="Stefanini M."/>
            <person name="Chen Y."/>
            <person name="Segala C."/>
            <person name="Davenport C."/>
            <person name="Dematte L."/>
            <person name="Mraz A."/>
            <person name="Battilana J."/>
            <person name="Stormo K."/>
            <person name="Costa F."/>
            <person name="Tao Q."/>
            <person name="Si-Ammour A."/>
            <person name="Harkins T."/>
            <person name="Lackey A."/>
            <person name="Perbost C."/>
            <person name="Taillon B."/>
            <person name="Stella A."/>
            <person name="Solovyev V."/>
            <person name="Fawcett J.A."/>
            <person name="Sterck L."/>
            <person name="Vandepoele K."/>
            <person name="Grando S.M."/>
            <person name="Toppo S."/>
            <person name="Moser C."/>
            <person name="Lanchbury J."/>
            <person name="Bogden R."/>
            <person name="Skolnick M."/>
            <person name="Sgaramella V."/>
            <person name="Bhatnagar S.K."/>
            <person name="Fontana P."/>
            <person name="Gutin A."/>
            <person name="Van de Peer Y."/>
            <person name="Salamini F."/>
            <person name="Viola R."/>
        </authorList>
    </citation>
    <scope>NUCLEOTIDE SEQUENCE</scope>
</reference>
<dbReference type="EMBL" id="AM432375">
    <property type="protein sequence ID" value="CAN64800.1"/>
    <property type="molecule type" value="Genomic_DNA"/>
</dbReference>
<evidence type="ECO:0000256" key="1">
    <source>
        <dbReference type="SAM" id="MobiDB-lite"/>
    </source>
</evidence>
<protein>
    <submittedName>
        <fullName evidence="2">Uncharacterized protein</fullName>
    </submittedName>
</protein>
<proteinExistence type="predicted"/>
<evidence type="ECO:0000313" key="2">
    <source>
        <dbReference type="EMBL" id="CAN64800.1"/>
    </source>
</evidence>
<dbReference type="AlphaFoldDB" id="A5AQP5"/>
<gene>
    <name evidence="2" type="ORF">VITISV_005578</name>
</gene>
<feature type="compositionally biased region" description="Basic and acidic residues" evidence="1">
    <location>
        <begin position="1"/>
        <end position="15"/>
    </location>
</feature>